<feature type="transmembrane region" description="Helical" evidence="1">
    <location>
        <begin position="165"/>
        <end position="185"/>
    </location>
</feature>
<dbReference type="EMBL" id="LAZR01005270">
    <property type="protein sequence ID" value="KKN01367.1"/>
    <property type="molecule type" value="Genomic_DNA"/>
</dbReference>
<organism evidence="3">
    <name type="scientific">marine sediment metagenome</name>
    <dbReference type="NCBI Taxonomy" id="412755"/>
    <lineage>
        <taxon>unclassified sequences</taxon>
        <taxon>metagenomes</taxon>
        <taxon>ecological metagenomes</taxon>
    </lineage>
</organism>
<proteinExistence type="predicted"/>
<dbReference type="Gene3D" id="3.40.250.10">
    <property type="entry name" value="Rhodanese-like domain"/>
    <property type="match status" value="1"/>
</dbReference>
<name>A0A0F9MPN0_9ZZZZ</name>
<dbReference type="SUPFAM" id="SSF52821">
    <property type="entry name" value="Rhodanese/Cell cycle control phosphatase"/>
    <property type="match status" value="1"/>
</dbReference>
<dbReference type="InterPro" id="IPR001763">
    <property type="entry name" value="Rhodanese-like_dom"/>
</dbReference>
<dbReference type="PROSITE" id="PS50206">
    <property type="entry name" value="RHODANESE_3"/>
    <property type="match status" value="1"/>
</dbReference>
<dbReference type="AlphaFoldDB" id="A0A0F9MPN0"/>
<dbReference type="CDD" id="cd00158">
    <property type="entry name" value="RHOD"/>
    <property type="match status" value="1"/>
</dbReference>
<reference evidence="3" key="1">
    <citation type="journal article" date="2015" name="Nature">
        <title>Complex archaea that bridge the gap between prokaryotes and eukaryotes.</title>
        <authorList>
            <person name="Spang A."/>
            <person name="Saw J.H."/>
            <person name="Jorgensen S.L."/>
            <person name="Zaremba-Niedzwiedzka K."/>
            <person name="Martijn J."/>
            <person name="Lind A.E."/>
            <person name="van Eijk R."/>
            <person name="Schleper C."/>
            <person name="Guy L."/>
            <person name="Ettema T.J."/>
        </authorList>
    </citation>
    <scope>NUCLEOTIDE SEQUENCE</scope>
</reference>
<keyword evidence="1" id="KW-0812">Transmembrane</keyword>
<dbReference type="Pfam" id="PF00581">
    <property type="entry name" value="Rhodanese"/>
    <property type="match status" value="1"/>
</dbReference>
<protein>
    <recommendedName>
        <fullName evidence="2">Rhodanese domain-containing protein</fullName>
    </recommendedName>
</protein>
<evidence type="ECO:0000259" key="2">
    <source>
        <dbReference type="PROSITE" id="PS50206"/>
    </source>
</evidence>
<evidence type="ECO:0000256" key="1">
    <source>
        <dbReference type="SAM" id="Phobius"/>
    </source>
</evidence>
<dbReference type="PANTHER" id="PTHR43031:SF1">
    <property type="entry name" value="PYRIDINE NUCLEOTIDE-DISULPHIDE OXIDOREDUCTASE"/>
    <property type="match status" value="1"/>
</dbReference>
<keyword evidence="1" id="KW-0472">Membrane</keyword>
<comment type="caution">
    <text evidence="3">The sequence shown here is derived from an EMBL/GenBank/DDBJ whole genome shotgun (WGS) entry which is preliminary data.</text>
</comment>
<dbReference type="InterPro" id="IPR050229">
    <property type="entry name" value="GlpE_sulfurtransferase"/>
</dbReference>
<gene>
    <name evidence="3" type="ORF">LCGC14_1128440</name>
</gene>
<dbReference type="SMART" id="SM00450">
    <property type="entry name" value="RHOD"/>
    <property type="match status" value="1"/>
</dbReference>
<keyword evidence="1" id="KW-1133">Transmembrane helix</keyword>
<evidence type="ECO:0000313" key="3">
    <source>
        <dbReference type="EMBL" id="KKN01367.1"/>
    </source>
</evidence>
<sequence length="193" mass="22093">MKYMKKFNSISFKIIIIIGFIFFTSTFLKSVSFVKAQSYTDISVQEAYNMIQDDSLYPNLVILDVREQYEYDENHLYNATLIPRLEIDDRISELLPYNDTEIIVYCRTGGRSAMASQNLDENHHFTKIYNMLGGINAWIDAGFPVWTPDDGANGANGTNGQSIGFTSNIFFIIMIGTISIIILHYRKSRIKIN</sequence>
<feature type="domain" description="Rhodanese" evidence="2">
    <location>
        <begin position="56"/>
        <end position="147"/>
    </location>
</feature>
<dbReference type="InterPro" id="IPR036873">
    <property type="entry name" value="Rhodanese-like_dom_sf"/>
</dbReference>
<accession>A0A0F9MPN0</accession>
<dbReference type="PANTHER" id="PTHR43031">
    <property type="entry name" value="FAD-DEPENDENT OXIDOREDUCTASE"/>
    <property type="match status" value="1"/>
</dbReference>